<dbReference type="PANTHER" id="PTHR28067:SF1">
    <property type="entry name" value="DNA REPLICATION REGULATOR SLD3"/>
    <property type="match status" value="1"/>
</dbReference>
<dbReference type="OrthoDB" id="15567at2759"/>
<dbReference type="InterPro" id="IPR013948">
    <property type="entry name" value="DNA_replication_reg_Sld3_C"/>
</dbReference>
<evidence type="ECO:0000313" key="3">
    <source>
        <dbReference type="EMBL" id="KAJ5107416.1"/>
    </source>
</evidence>
<accession>A0A9W9KIV9</accession>
<evidence type="ECO:0000256" key="1">
    <source>
        <dbReference type="SAM" id="MobiDB-lite"/>
    </source>
</evidence>
<proteinExistence type="predicted"/>
<reference evidence="3" key="2">
    <citation type="journal article" date="2023" name="IMA Fungus">
        <title>Comparative genomic study of the Penicillium genus elucidates a diverse pangenome and 15 lateral gene transfer events.</title>
        <authorList>
            <person name="Petersen C."/>
            <person name="Sorensen T."/>
            <person name="Nielsen M.R."/>
            <person name="Sondergaard T.E."/>
            <person name="Sorensen J.L."/>
            <person name="Fitzpatrick D.A."/>
            <person name="Frisvad J.C."/>
            <person name="Nielsen K.L."/>
        </authorList>
    </citation>
    <scope>NUCLEOTIDE SEQUENCE</scope>
    <source>
        <strain evidence="3">IBT 30069</strain>
    </source>
</reference>
<feature type="compositionally biased region" description="Polar residues" evidence="1">
    <location>
        <begin position="607"/>
        <end position="623"/>
    </location>
</feature>
<feature type="region of interest" description="Disordered" evidence="1">
    <location>
        <begin position="452"/>
        <end position="479"/>
    </location>
</feature>
<feature type="compositionally biased region" description="Basic and acidic residues" evidence="1">
    <location>
        <begin position="574"/>
        <end position="585"/>
    </location>
</feature>
<sequence length="989" mass="107949">MASRVIPTVLDPLNASALNKLPETATAPPSKKRKFGYDTAAGQLSTNSIVIRAHAASLSDEPLVLNPITAIPRSKLPLSWLEDASWAHSDAQPGGLFVADIPTLEHDLSTCLEPTVLAVRLFADGSLYVVERVKRGIYSLTRLARWVHEGDIMVAVKGWQGSSRMDIESDETTFPPTDALNWWQAAQIEEPQSDLGLGDDFSGLQVAVVFEEAEDAVPDLGSVAPSFVDVLEYRGLSLPPASKEGNVDVEVSNGLSETQGVDTLDGMDLDIGVDANCVDSKQSPEELLDGMRDHYLQALYISKTSLAYFAKGPLTRCRTAFQSPDCEISESPAGLIDFYREAILAAKKMDLKYREALPAIVRDALLALSDGEGGAGTKKRKSKKKKLGRNGLYPEEDSFIHKWWKDRAMVETAGQENSREAETKKHISDLRLRETQLQILLILEVIALESTGSDGSKDTENGQKAGDDKEPAPKPKAKKAQDMNVLLELHLDRLCIWHAVSHEETSAAETAKTSSFSEGHMSGKKVESDAVRDFCTEVIIPFYAARLPDKCKLITRKFGVSGGISPAGKKSNKRERPEPGSEVKRQPPPQKSRRSLHRVLTDEKTAAASQNRHPSLHRSNTAPTKHELKRDSMEPLLPTVLSGNVRGGIQVKRVENREVDLHAVARQHESKLRKVQMLVDQKKELDAAILALRKPNRELVAKDIAEDATKRVSTGGGSSRKPKNPVRNPHGQGVQVMATPRGNRKRDTVVGLPPLPRSLKPSKSFAGEMDDYSLAESPVMIPSSGRRAISFSGPDSNPFKSRLNAGQSESRRRQAPSTELGAIHETPTRPPPNRLLFDMSHKDDSTDLGTTSSSSKGGLFRVPLLPESRSTTTNSFSQPMAPSTPVSSRRKNIVTSTPDPKPFGQTASSMIMETPPKAHGMQPAPDTYTIPASPALPTMVTSQPRAQSPPAVISTPVKSSIVPVTPEKSQSKSIYEHLGWDDDEDIDML</sequence>
<evidence type="ECO:0000313" key="4">
    <source>
        <dbReference type="Proteomes" id="UP001149165"/>
    </source>
</evidence>
<evidence type="ECO:0000259" key="2">
    <source>
        <dbReference type="Pfam" id="PF08639"/>
    </source>
</evidence>
<feature type="compositionally biased region" description="Basic and acidic residues" evidence="1">
    <location>
        <begin position="624"/>
        <end position="633"/>
    </location>
</feature>
<name>A0A9W9KIV9_9EURO</name>
<keyword evidence="4" id="KW-1185">Reference proteome</keyword>
<feature type="region of interest" description="Disordered" evidence="1">
    <location>
        <begin position="709"/>
        <end position="765"/>
    </location>
</feature>
<dbReference type="PANTHER" id="PTHR28067">
    <property type="entry name" value="DNA REPLICATION REGULATOR SLD3"/>
    <property type="match status" value="1"/>
</dbReference>
<dbReference type="EMBL" id="JAPQKH010000003">
    <property type="protein sequence ID" value="KAJ5107416.1"/>
    <property type="molecule type" value="Genomic_DNA"/>
</dbReference>
<dbReference type="Proteomes" id="UP001149165">
    <property type="component" value="Unassembled WGS sequence"/>
</dbReference>
<protein>
    <submittedName>
        <fullName evidence="3">DNA replication regulator Sld3</fullName>
    </submittedName>
</protein>
<dbReference type="Pfam" id="PF08639">
    <property type="entry name" value="Sld3_STD"/>
    <property type="match status" value="1"/>
</dbReference>
<organism evidence="3 4">
    <name type="scientific">Penicillium angulare</name>
    <dbReference type="NCBI Taxonomy" id="116970"/>
    <lineage>
        <taxon>Eukaryota</taxon>
        <taxon>Fungi</taxon>
        <taxon>Dikarya</taxon>
        <taxon>Ascomycota</taxon>
        <taxon>Pezizomycotina</taxon>
        <taxon>Eurotiomycetes</taxon>
        <taxon>Eurotiomycetidae</taxon>
        <taxon>Eurotiales</taxon>
        <taxon>Aspergillaceae</taxon>
        <taxon>Penicillium</taxon>
    </lineage>
</organism>
<feature type="region of interest" description="Disordered" evidence="1">
    <location>
        <begin position="785"/>
        <end position="989"/>
    </location>
</feature>
<comment type="caution">
    <text evidence="3">The sequence shown here is derived from an EMBL/GenBank/DDBJ whole genome shotgun (WGS) entry which is preliminary data.</text>
</comment>
<dbReference type="GO" id="GO:0006270">
    <property type="term" value="P:DNA replication initiation"/>
    <property type="evidence" value="ECO:0007669"/>
    <property type="project" value="InterPro"/>
</dbReference>
<feature type="compositionally biased region" description="Polar residues" evidence="1">
    <location>
        <begin position="868"/>
        <end position="898"/>
    </location>
</feature>
<dbReference type="GO" id="GO:0031261">
    <property type="term" value="C:DNA replication preinitiation complex"/>
    <property type="evidence" value="ECO:0007669"/>
    <property type="project" value="TreeGrafter"/>
</dbReference>
<feature type="compositionally biased region" description="Low complexity" evidence="1">
    <location>
        <begin position="847"/>
        <end position="859"/>
    </location>
</feature>
<feature type="region of interest" description="Disordered" evidence="1">
    <location>
        <begin position="562"/>
        <end position="635"/>
    </location>
</feature>
<dbReference type="Gene3D" id="1.20.58.2130">
    <property type="match status" value="1"/>
</dbReference>
<dbReference type="InterPro" id="IPR042511">
    <property type="entry name" value="Sld3"/>
</dbReference>
<dbReference type="AlphaFoldDB" id="A0A9W9KIV9"/>
<feature type="compositionally biased region" description="Polar residues" evidence="1">
    <location>
        <begin position="793"/>
        <end position="808"/>
    </location>
</feature>
<gene>
    <name evidence="3" type="ORF">N7456_004091</name>
</gene>
<reference evidence="3" key="1">
    <citation type="submission" date="2022-11" db="EMBL/GenBank/DDBJ databases">
        <authorList>
            <person name="Petersen C."/>
        </authorList>
    </citation>
    <scope>NUCLEOTIDE SEQUENCE</scope>
    <source>
        <strain evidence="3">IBT 30069</strain>
    </source>
</reference>
<feature type="compositionally biased region" description="Basic and acidic residues" evidence="1">
    <location>
        <begin position="455"/>
        <end position="473"/>
    </location>
</feature>
<feature type="domain" description="DNA replication regulator Sld3 C-terminal" evidence="2">
    <location>
        <begin position="286"/>
        <end position="829"/>
    </location>
</feature>